<dbReference type="RefSeq" id="XP_001587141.1">
    <property type="nucleotide sequence ID" value="XM_001587091.1"/>
</dbReference>
<dbReference type="AlphaFoldDB" id="A7F2M3"/>
<dbReference type="GeneID" id="5483363"/>
<reference evidence="2" key="1">
    <citation type="journal article" date="2011" name="PLoS Genet.">
        <title>Genomic analysis of the necrotrophic fungal pathogens Sclerotinia sclerotiorum and Botrytis cinerea.</title>
        <authorList>
            <person name="Amselem J."/>
            <person name="Cuomo C.A."/>
            <person name="van Kan J.A."/>
            <person name="Viaud M."/>
            <person name="Benito E.P."/>
            <person name="Couloux A."/>
            <person name="Coutinho P.M."/>
            <person name="de Vries R.P."/>
            <person name="Dyer P.S."/>
            <person name="Fillinger S."/>
            <person name="Fournier E."/>
            <person name="Gout L."/>
            <person name="Hahn M."/>
            <person name="Kohn L."/>
            <person name="Lapalu N."/>
            <person name="Plummer K.M."/>
            <person name="Pradier J.M."/>
            <person name="Quevillon E."/>
            <person name="Sharon A."/>
            <person name="Simon A."/>
            <person name="ten Have A."/>
            <person name="Tudzynski B."/>
            <person name="Tudzynski P."/>
            <person name="Wincker P."/>
            <person name="Andrew M."/>
            <person name="Anthouard V."/>
            <person name="Beever R.E."/>
            <person name="Beffa R."/>
            <person name="Benoit I."/>
            <person name="Bouzid O."/>
            <person name="Brault B."/>
            <person name="Chen Z."/>
            <person name="Choquer M."/>
            <person name="Collemare J."/>
            <person name="Cotton P."/>
            <person name="Danchin E.G."/>
            <person name="Da Silva C."/>
            <person name="Gautier A."/>
            <person name="Giraud C."/>
            <person name="Giraud T."/>
            <person name="Gonzalez C."/>
            <person name="Grossetete S."/>
            <person name="Guldener U."/>
            <person name="Henrissat B."/>
            <person name="Howlett B.J."/>
            <person name="Kodira C."/>
            <person name="Kretschmer M."/>
            <person name="Lappartient A."/>
            <person name="Leroch M."/>
            <person name="Levis C."/>
            <person name="Mauceli E."/>
            <person name="Neuveglise C."/>
            <person name="Oeser B."/>
            <person name="Pearson M."/>
            <person name="Poulain J."/>
            <person name="Poussereau N."/>
            <person name="Quesneville H."/>
            <person name="Rascle C."/>
            <person name="Schumacher J."/>
            <person name="Segurens B."/>
            <person name="Sexton A."/>
            <person name="Silva E."/>
            <person name="Sirven C."/>
            <person name="Soanes D.M."/>
            <person name="Talbot N.J."/>
            <person name="Templeton M."/>
            <person name="Yandava C."/>
            <person name="Yarden O."/>
            <person name="Zeng Q."/>
            <person name="Rollins J.A."/>
            <person name="Lebrun M.H."/>
            <person name="Dickman M."/>
        </authorList>
    </citation>
    <scope>NUCLEOTIDE SEQUENCE [LARGE SCALE GENOMIC DNA]</scope>
    <source>
        <strain evidence="2">ATCC 18683 / 1980 / Ss-1</strain>
    </source>
</reference>
<evidence type="ECO:0000313" key="2">
    <source>
        <dbReference type="Proteomes" id="UP000001312"/>
    </source>
</evidence>
<protein>
    <submittedName>
        <fullName evidence="1">Uncharacterized protein</fullName>
    </submittedName>
</protein>
<keyword evidence="2" id="KW-1185">Reference proteome</keyword>
<dbReference type="Proteomes" id="UP000001312">
    <property type="component" value="Unassembled WGS sequence"/>
</dbReference>
<gene>
    <name evidence="1" type="ORF">SS1G_12171</name>
</gene>
<evidence type="ECO:0000313" key="1">
    <source>
        <dbReference type="EMBL" id="EDN95965.1"/>
    </source>
</evidence>
<dbReference type="KEGG" id="ssl:SS1G_12171"/>
<dbReference type="InParanoid" id="A7F2M3"/>
<organism evidence="1 2">
    <name type="scientific">Sclerotinia sclerotiorum (strain ATCC 18683 / 1980 / Ss-1)</name>
    <name type="common">White mold</name>
    <name type="synonym">Whetzelinia sclerotiorum</name>
    <dbReference type="NCBI Taxonomy" id="665079"/>
    <lineage>
        <taxon>Eukaryota</taxon>
        <taxon>Fungi</taxon>
        <taxon>Dikarya</taxon>
        <taxon>Ascomycota</taxon>
        <taxon>Pezizomycotina</taxon>
        <taxon>Leotiomycetes</taxon>
        <taxon>Helotiales</taxon>
        <taxon>Sclerotiniaceae</taxon>
        <taxon>Sclerotinia</taxon>
    </lineage>
</organism>
<accession>A7F2M3</accession>
<name>A7F2M3_SCLS1</name>
<sequence>MQCSREAKIQRSLRIRYLRIQEFFLQREREDPRQLFNRIGAISLDVDEREAATSSSDILDKKPLATETVQISTNNLSVAALRTENRVNVLDSGYLKRLLSDYDVGKITDQSKTSNDNGGLLSGGQKQRVATTHAGTVISLFFDTDQFLVLDSSGHVSSHVDKKDIDAVRTAALMSPNRDKDQEFEEEVVLNLDDESDVAEKIDTMLATDRSLYRLLFERCRDIY</sequence>
<dbReference type="HOGENOM" id="CLU_1235689_0_0_1"/>
<proteinExistence type="predicted"/>
<dbReference type="EMBL" id="CH476639">
    <property type="protein sequence ID" value="EDN95965.1"/>
    <property type="molecule type" value="Genomic_DNA"/>
</dbReference>